<dbReference type="Pfam" id="PF04314">
    <property type="entry name" value="PCuAC"/>
    <property type="match status" value="1"/>
</dbReference>
<reference evidence="2 3" key="1">
    <citation type="submission" date="2019-02" db="EMBL/GenBank/DDBJ databases">
        <title>Prokaryotic population dynamics and viral predation in marine succession experiment using metagenomics: the confinement effect.</title>
        <authorList>
            <person name="Haro-Moreno J.M."/>
            <person name="Rodriguez-Valera F."/>
            <person name="Lopez-Perez M."/>
        </authorList>
    </citation>
    <scope>NUCLEOTIDE SEQUENCE [LARGE SCALE GENOMIC DNA]</scope>
    <source>
        <strain evidence="2">MED-G157</strain>
    </source>
</reference>
<dbReference type="InterPro" id="IPR007410">
    <property type="entry name" value="LpqE-like"/>
</dbReference>
<keyword evidence="1" id="KW-0732">Signal</keyword>
<dbReference type="InterPro" id="IPR036182">
    <property type="entry name" value="PCuAC_sf"/>
</dbReference>
<protein>
    <submittedName>
        <fullName evidence="2">Copper chaperone PCu(A)C</fullName>
    </submittedName>
</protein>
<organism evidence="2 3">
    <name type="scientific">OM182 bacterium</name>
    <dbReference type="NCBI Taxonomy" id="2510334"/>
    <lineage>
        <taxon>Bacteria</taxon>
        <taxon>Pseudomonadati</taxon>
        <taxon>Pseudomonadota</taxon>
        <taxon>Gammaproteobacteria</taxon>
        <taxon>OMG group</taxon>
        <taxon>OM182 clade</taxon>
    </lineage>
</organism>
<dbReference type="InterPro" id="IPR058248">
    <property type="entry name" value="Lxx211020-like"/>
</dbReference>
<dbReference type="AlphaFoldDB" id="A0A520S3Q9"/>
<dbReference type="PANTHER" id="PTHR36302">
    <property type="entry name" value="BLR7088 PROTEIN"/>
    <property type="match status" value="1"/>
</dbReference>
<accession>A0A520S3Q9</accession>
<dbReference type="EMBL" id="SHAG01000005">
    <property type="protein sequence ID" value="RZO77093.1"/>
    <property type="molecule type" value="Genomic_DNA"/>
</dbReference>
<evidence type="ECO:0000313" key="2">
    <source>
        <dbReference type="EMBL" id="RZO77093.1"/>
    </source>
</evidence>
<gene>
    <name evidence="2" type="ORF">EVA68_02455</name>
</gene>
<evidence type="ECO:0000313" key="3">
    <source>
        <dbReference type="Proteomes" id="UP000316199"/>
    </source>
</evidence>
<dbReference type="Proteomes" id="UP000316199">
    <property type="component" value="Unassembled WGS sequence"/>
</dbReference>
<dbReference type="SUPFAM" id="SSF110087">
    <property type="entry name" value="DR1885-like metal-binding protein"/>
    <property type="match status" value="1"/>
</dbReference>
<feature type="chain" id="PRO_5021763318" evidence="1">
    <location>
        <begin position="23"/>
        <end position="156"/>
    </location>
</feature>
<sequence length="156" mass="17525">MVVLMFRTVIVFGCIFCANVSANDVYFNQAWLRETPQEHSSVAIYGRLINESQGFEFLESVTSEQANLVMLHRSVKQQGMIGMVHIESVQIAPGETAYFEPAGLHMMAIGLRERPVQGDCLKLILQFRSGKEIKARAIVGSIAQMEFPRKKESCLE</sequence>
<dbReference type="Gene3D" id="2.60.40.1890">
    <property type="entry name" value="PCu(A)C copper chaperone"/>
    <property type="match status" value="1"/>
</dbReference>
<proteinExistence type="predicted"/>
<evidence type="ECO:0000256" key="1">
    <source>
        <dbReference type="SAM" id="SignalP"/>
    </source>
</evidence>
<comment type="caution">
    <text evidence="2">The sequence shown here is derived from an EMBL/GenBank/DDBJ whole genome shotgun (WGS) entry which is preliminary data.</text>
</comment>
<name>A0A520S3Q9_9GAMM</name>
<feature type="signal peptide" evidence="1">
    <location>
        <begin position="1"/>
        <end position="22"/>
    </location>
</feature>
<dbReference type="PANTHER" id="PTHR36302:SF1">
    <property type="entry name" value="COPPER CHAPERONE PCU(A)C"/>
    <property type="match status" value="1"/>
</dbReference>